<evidence type="ECO:0000313" key="2">
    <source>
        <dbReference type="Proteomes" id="UP000799777"/>
    </source>
</evidence>
<dbReference type="EMBL" id="ML978156">
    <property type="protein sequence ID" value="KAF2035868.1"/>
    <property type="molecule type" value="Genomic_DNA"/>
</dbReference>
<proteinExistence type="predicted"/>
<dbReference type="AlphaFoldDB" id="A0A9P4LRZ6"/>
<name>A0A9P4LRZ6_9PLEO</name>
<comment type="caution">
    <text evidence="1">The sequence shown here is derived from an EMBL/GenBank/DDBJ whole genome shotgun (WGS) entry which is preliminary data.</text>
</comment>
<organism evidence="1 2">
    <name type="scientific">Setomelanomma holmii</name>
    <dbReference type="NCBI Taxonomy" id="210430"/>
    <lineage>
        <taxon>Eukaryota</taxon>
        <taxon>Fungi</taxon>
        <taxon>Dikarya</taxon>
        <taxon>Ascomycota</taxon>
        <taxon>Pezizomycotina</taxon>
        <taxon>Dothideomycetes</taxon>
        <taxon>Pleosporomycetidae</taxon>
        <taxon>Pleosporales</taxon>
        <taxon>Pleosporineae</taxon>
        <taxon>Phaeosphaeriaceae</taxon>
        <taxon>Setomelanomma</taxon>
    </lineage>
</organism>
<protein>
    <submittedName>
        <fullName evidence="1">Uncharacterized protein</fullName>
    </submittedName>
</protein>
<evidence type="ECO:0000313" key="1">
    <source>
        <dbReference type="EMBL" id="KAF2035868.1"/>
    </source>
</evidence>
<gene>
    <name evidence="1" type="ORF">EK21DRAFT_106705</name>
</gene>
<reference evidence="1" key="1">
    <citation type="journal article" date="2020" name="Stud. Mycol.">
        <title>101 Dothideomycetes genomes: a test case for predicting lifestyles and emergence of pathogens.</title>
        <authorList>
            <person name="Haridas S."/>
            <person name="Albert R."/>
            <person name="Binder M."/>
            <person name="Bloem J."/>
            <person name="Labutti K."/>
            <person name="Salamov A."/>
            <person name="Andreopoulos B."/>
            <person name="Baker S."/>
            <person name="Barry K."/>
            <person name="Bills G."/>
            <person name="Bluhm B."/>
            <person name="Cannon C."/>
            <person name="Castanera R."/>
            <person name="Culley D."/>
            <person name="Daum C."/>
            <person name="Ezra D."/>
            <person name="Gonzalez J."/>
            <person name="Henrissat B."/>
            <person name="Kuo A."/>
            <person name="Liang C."/>
            <person name="Lipzen A."/>
            <person name="Lutzoni F."/>
            <person name="Magnuson J."/>
            <person name="Mondo S."/>
            <person name="Nolan M."/>
            <person name="Ohm R."/>
            <person name="Pangilinan J."/>
            <person name="Park H.-J."/>
            <person name="Ramirez L."/>
            <person name="Alfaro M."/>
            <person name="Sun H."/>
            <person name="Tritt A."/>
            <person name="Yoshinaga Y."/>
            <person name="Zwiers L.-H."/>
            <person name="Turgeon B."/>
            <person name="Goodwin S."/>
            <person name="Spatafora J."/>
            <person name="Crous P."/>
            <person name="Grigoriev I."/>
        </authorList>
    </citation>
    <scope>NUCLEOTIDE SEQUENCE</scope>
    <source>
        <strain evidence="1">CBS 110217</strain>
    </source>
</reference>
<keyword evidence="2" id="KW-1185">Reference proteome</keyword>
<accession>A0A9P4LRZ6</accession>
<dbReference type="Proteomes" id="UP000799777">
    <property type="component" value="Unassembled WGS sequence"/>
</dbReference>
<dbReference type="OrthoDB" id="4757095at2759"/>
<sequence>MLLQACSRPGRYWLTGSAWMFPEKHDCKQFDYFTAVTDNVTRSGRPSYTFALLQVCRQVNLEARHLPFKLNTFKPLSSAVLNVWIPTYGAQLKQVQTLRFCAKKPLKSDMCSVNYFRTKLSHFKDLRTLEIATFPILGWDISEDLAIATI</sequence>